<reference evidence="2" key="1">
    <citation type="journal article" date="2013" name="Appl. Environ. Microbiol.">
        <title>Genetic analysis of capsular polysaccharide synthesis gene clusters from all serotypes of Streptococcus suis: potential mechanisms for generation of capsular variation.</title>
        <authorList>
            <person name="Okura M."/>
            <person name="Takamatsu D."/>
            <person name="Maruyama F."/>
            <person name="Nozawa T."/>
            <person name="Nakagawa I."/>
            <person name="Osaki M."/>
            <person name="Sekizaki T."/>
            <person name="Gottschalk M."/>
            <person name="Kumagai Y."/>
            <person name="Hamada S."/>
        </authorList>
    </citation>
    <scope>NUCLEOTIDE SEQUENCE</scope>
    <source>
        <strain evidence="2">92-4172</strain>
    </source>
</reference>
<dbReference type="GO" id="GO:0016740">
    <property type="term" value="F:transferase activity"/>
    <property type="evidence" value="ECO:0007669"/>
    <property type="project" value="UniProtKB-KW"/>
</dbReference>
<feature type="domain" description="LicD/FKTN/FKRP nucleotidyltransferase" evidence="1">
    <location>
        <begin position="28"/>
        <end position="250"/>
    </location>
</feature>
<evidence type="ECO:0000313" key="2">
    <source>
        <dbReference type="EMBL" id="BAM95082.1"/>
    </source>
</evidence>
<keyword evidence="2" id="KW-0808">Transferase</keyword>
<dbReference type="AlphaFoldDB" id="M1VPC2"/>
<dbReference type="EMBL" id="AB737835">
    <property type="protein sequence ID" value="BAM95082.1"/>
    <property type="molecule type" value="Genomic_DNA"/>
</dbReference>
<protein>
    <submittedName>
        <fullName evidence="2">LicD family phosphotransferase</fullName>
    </submittedName>
</protein>
<name>M1VPC2_STRSU</name>
<organism evidence="2">
    <name type="scientific">Streptococcus suis</name>
    <dbReference type="NCBI Taxonomy" id="1307"/>
    <lineage>
        <taxon>Bacteria</taxon>
        <taxon>Bacillati</taxon>
        <taxon>Bacillota</taxon>
        <taxon>Bacilli</taxon>
        <taxon>Lactobacillales</taxon>
        <taxon>Streptococcaceae</taxon>
        <taxon>Streptococcus</taxon>
    </lineage>
</organism>
<gene>
    <name evidence="2" type="primary">cps31I</name>
</gene>
<accession>M1VPC2</accession>
<sequence length="281" mass="32785">MDSMKKVNTLRELQLISIYIYKTLMEFCSKNDINVYLHGGSLIGAIRHGGYIPWDDDIDICMSRTDYEKLIALSGGKISSDCKIIDPATNPDFNGYIPVIVYEHSKMNSKQYKIPEDLKIGISVFVYDGISANPFIQKLYYARMFLLRAEHALCRADFNHVHTSIAKRFGFFFQRFYKATNVEKYKVKILKLQQKYNYETSEYVSTNADYQASKEICLKTDFESAVPLEFEGIASYTYSHFDSHLREYYGDYMQLPPVEQQEPKHGFEAWVDEDFDFEFLN</sequence>
<dbReference type="InterPro" id="IPR007074">
    <property type="entry name" value="LicD/FKTN/FKRP_NTP_transf"/>
</dbReference>
<dbReference type="PANTHER" id="PTHR43404:SF2">
    <property type="entry name" value="LIPOPOLYSACCHARIDE CHOLINEPHOSPHOTRANSFERASE LICD"/>
    <property type="match status" value="1"/>
</dbReference>
<dbReference type="PANTHER" id="PTHR43404">
    <property type="entry name" value="LIPOPOLYSACCHARIDE CHOLINEPHOSPHOTRANSFERASE LICD"/>
    <property type="match status" value="1"/>
</dbReference>
<proteinExistence type="predicted"/>
<dbReference type="Pfam" id="PF04991">
    <property type="entry name" value="LicD"/>
    <property type="match status" value="1"/>
</dbReference>
<dbReference type="InterPro" id="IPR052942">
    <property type="entry name" value="LPS_cholinephosphotransferase"/>
</dbReference>
<evidence type="ECO:0000259" key="1">
    <source>
        <dbReference type="Pfam" id="PF04991"/>
    </source>
</evidence>
<dbReference type="GO" id="GO:0009100">
    <property type="term" value="P:glycoprotein metabolic process"/>
    <property type="evidence" value="ECO:0007669"/>
    <property type="project" value="UniProtKB-ARBA"/>
</dbReference>